<feature type="compositionally biased region" description="Basic and acidic residues" evidence="1">
    <location>
        <begin position="44"/>
        <end position="53"/>
    </location>
</feature>
<evidence type="ECO:0000313" key="3">
    <source>
        <dbReference type="WBParaSite" id="L893_g28194.t1"/>
    </source>
</evidence>
<protein>
    <submittedName>
        <fullName evidence="3">Ig-like domain-containing protein</fullName>
    </submittedName>
</protein>
<accession>A0A1I7ZN28</accession>
<name>A0A1I7ZN28_9BILA</name>
<sequence length="138" mass="15315">MRAHMQIGMKHCPVMRVRWVRDPPGEGCTRAPEPALRMPTEEGEPFRRSDQTVHHSRGGGHQGRRHCRRGRHRLPAYYEYIAEQNGQAGIAARNATASAAAIGCRRLKKATKNGPDLPDDGSGCVGDEGMMGRRLFTK</sequence>
<proteinExistence type="predicted"/>
<dbReference type="AlphaFoldDB" id="A0A1I7ZN28"/>
<evidence type="ECO:0000256" key="1">
    <source>
        <dbReference type="SAM" id="MobiDB-lite"/>
    </source>
</evidence>
<feature type="compositionally biased region" description="Basic residues" evidence="1">
    <location>
        <begin position="54"/>
        <end position="69"/>
    </location>
</feature>
<organism evidence="2 3">
    <name type="scientific">Steinernema glaseri</name>
    <dbReference type="NCBI Taxonomy" id="37863"/>
    <lineage>
        <taxon>Eukaryota</taxon>
        <taxon>Metazoa</taxon>
        <taxon>Ecdysozoa</taxon>
        <taxon>Nematoda</taxon>
        <taxon>Chromadorea</taxon>
        <taxon>Rhabditida</taxon>
        <taxon>Tylenchina</taxon>
        <taxon>Panagrolaimomorpha</taxon>
        <taxon>Strongyloidoidea</taxon>
        <taxon>Steinernematidae</taxon>
        <taxon>Steinernema</taxon>
    </lineage>
</organism>
<evidence type="ECO:0000313" key="2">
    <source>
        <dbReference type="Proteomes" id="UP000095287"/>
    </source>
</evidence>
<keyword evidence="2" id="KW-1185">Reference proteome</keyword>
<dbReference type="WBParaSite" id="L893_g28194.t1">
    <property type="protein sequence ID" value="L893_g28194.t1"/>
    <property type="gene ID" value="L893_g28194"/>
</dbReference>
<reference evidence="3" key="1">
    <citation type="submission" date="2016-11" db="UniProtKB">
        <authorList>
            <consortium name="WormBaseParasite"/>
        </authorList>
    </citation>
    <scope>IDENTIFICATION</scope>
</reference>
<dbReference type="Proteomes" id="UP000095287">
    <property type="component" value="Unplaced"/>
</dbReference>
<feature type="region of interest" description="Disordered" evidence="1">
    <location>
        <begin position="25"/>
        <end position="69"/>
    </location>
</feature>